<keyword evidence="2" id="KW-1185">Reference proteome</keyword>
<sequence>MQLCYRHFSLFKFFVWNWFPHGCSSLSSTLLQHGQSMSYDNPTFISSYPKKCKTSITYVNLMGGHMLEI</sequence>
<gene>
    <name evidence="1" type="ORF">HMPREF0083_06023</name>
</gene>
<proteinExistence type="predicted"/>
<reference evidence="1 2" key="1">
    <citation type="submission" date="2013-08" db="EMBL/GenBank/DDBJ databases">
        <authorList>
            <person name="Weinstock G."/>
            <person name="Sodergren E."/>
            <person name="Wylie T."/>
            <person name="Fulton L."/>
            <person name="Fulton R."/>
            <person name="Fronick C."/>
            <person name="O'Laughlin M."/>
            <person name="Godfrey J."/>
            <person name="Miner T."/>
            <person name="Herter B."/>
            <person name="Appelbaum E."/>
            <person name="Cordes M."/>
            <person name="Lek S."/>
            <person name="Wollam A."/>
            <person name="Pepin K.H."/>
            <person name="Palsikar V.B."/>
            <person name="Mitreva M."/>
            <person name="Wilson R.K."/>
        </authorList>
    </citation>
    <scope>NUCLEOTIDE SEQUENCE [LARGE SCALE GENOMIC DNA]</scope>
    <source>
        <strain evidence="1 2">ATCC 12856</strain>
    </source>
</reference>
<protein>
    <submittedName>
        <fullName evidence="1">Uncharacterized protein</fullName>
    </submittedName>
</protein>
<dbReference type="Proteomes" id="UP000016511">
    <property type="component" value="Unassembled WGS sequence"/>
</dbReference>
<dbReference type="HOGENOM" id="CLU_2766860_0_0_9"/>
<evidence type="ECO:0000313" key="1">
    <source>
        <dbReference type="EMBL" id="ERI04511.1"/>
    </source>
</evidence>
<organism evidence="1 2">
    <name type="scientific">Aneurinibacillus aneurinilyticus ATCC 12856</name>
    <dbReference type="NCBI Taxonomy" id="649747"/>
    <lineage>
        <taxon>Bacteria</taxon>
        <taxon>Bacillati</taxon>
        <taxon>Bacillota</taxon>
        <taxon>Bacilli</taxon>
        <taxon>Bacillales</taxon>
        <taxon>Paenibacillaceae</taxon>
        <taxon>Aneurinibacillus group</taxon>
        <taxon>Aneurinibacillus</taxon>
    </lineage>
</organism>
<dbReference type="EMBL" id="AWSJ01000381">
    <property type="protein sequence ID" value="ERI04511.1"/>
    <property type="molecule type" value="Genomic_DNA"/>
</dbReference>
<comment type="caution">
    <text evidence="1">The sequence shown here is derived from an EMBL/GenBank/DDBJ whole genome shotgun (WGS) entry which is preliminary data.</text>
</comment>
<evidence type="ECO:0000313" key="2">
    <source>
        <dbReference type="Proteomes" id="UP000016511"/>
    </source>
</evidence>
<dbReference type="STRING" id="649747.HMPREF0083_06023"/>
<name>U1Y0J6_ANEAE</name>
<accession>U1Y0J6</accession>
<dbReference type="AlphaFoldDB" id="U1Y0J6"/>